<dbReference type="Pfam" id="PF02541">
    <property type="entry name" value="Ppx-GppA"/>
    <property type="match status" value="1"/>
</dbReference>
<evidence type="ECO:0000313" key="3">
    <source>
        <dbReference type="EMBL" id="MDT0443065.1"/>
    </source>
</evidence>
<accession>A0ABU2S2A5</accession>
<keyword evidence="4" id="KW-1185">Reference proteome</keyword>
<protein>
    <recommendedName>
        <fullName evidence="2">Ppx/GppA phosphatase N-terminal domain-containing protein</fullName>
    </recommendedName>
</protein>
<dbReference type="Proteomes" id="UP001183615">
    <property type="component" value="Unassembled WGS sequence"/>
</dbReference>
<dbReference type="Gene3D" id="3.30.420.150">
    <property type="entry name" value="Exopolyphosphatase. Domain 2"/>
    <property type="match status" value="1"/>
</dbReference>
<dbReference type="InterPro" id="IPR050273">
    <property type="entry name" value="GppA/Ppx_hydrolase"/>
</dbReference>
<dbReference type="InterPro" id="IPR003695">
    <property type="entry name" value="Ppx_GppA_N"/>
</dbReference>
<reference evidence="4" key="1">
    <citation type="submission" date="2023-07" db="EMBL/GenBank/DDBJ databases">
        <title>30 novel species of actinomycetes from the DSMZ collection.</title>
        <authorList>
            <person name="Nouioui I."/>
        </authorList>
    </citation>
    <scope>NUCLEOTIDE SEQUENCE [LARGE SCALE GENOMIC DNA]</scope>
    <source>
        <strain evidence="4">DSM 41886</strain>
    </source>
</reference>
<dbReference type="PANTHER" id="PTHR30005">
    <property type="entry name" value="EXOPOLYPHOSPHATASE"/>
    <property type="match status" value="1"/>
</dbReference>
<comment type="similarity">
    <text evidence="1">Belongs to the GppA/Ppx family.</text>
</comment>
<dbReference type="InterPro" id="IPR043129">
    <property type="entry name" value="ATPase_NBD"/>
</dbReference>
<dbReference type="PANTHER" id="PTHR30005:SF0">
    <property type="entry name" value="RETROGRADE REGULATION PROTEIN 2"/>
    <property type="match status" value="1"/>
</dbReference>
<gene>
    <name evidence="3" type="ORF">RM779_10725</name>
</gene>
<evidence type="ECO:0000313" key="4">
    <source>
        <dbReference type="Proteomes" id="UP001183615"/>
    </source>
</evidence>
<feature type="domain" description="Ppx/GppA phosphatase N-terminal" evidence="2">
    <location>
        <begin position="27"/>
        <end position="303"/>
    </location>
</feature>
<evidence type="ECO:0000256" key="1">
    <source>
        <dbReference type="ARBA" id="ARBA00007125"/>
    </source>
</evidence>
<proteinExistence type="inferred from homology"/>
<dbReference type="RefSeq" id="WP_311617447.1">
    <property type="nucleotide sequence ID" value="NZ_JAVREV010000005.1"/>
</dbReference>
<dbReference type="Gene3D" id="3.30.420.40">
    <property type="match status" value="1"/>
</dbReference>
<evidence type="ECO:0000259" key="2">
    <source>
        <dbReference type="Pfam" id="PF02541"/>
    </source>
</evidence>
<comment type="caution">
    <text evidence="3">The sequence shown here is derived from an EMBL/GenBank/DDBJ whole genome shotgun (WGS) entry which is preliminary data.</text>
</comment>
<name>A0ABU2S2A5_9ACTN</name>
<dbReference type="EMBL" id="JAVREV010000005">
    <property type="protein sequence ID" value="MDT0443065.1"/>
    <property type="molecule type" value="Genomic_DNA"/>
</dbReference>
<sequence length="318" mass="34031">MRQAAVLDVGCHSALLAVGRRRVGAVLEQVYSRKVRLRLHEALDGDGCLDESGVESVWRAVAEVVAHGLPVPPREMFAFATSVIRDAPNREEIIARVNRATGTRLRVLPGVEEARLAYVAARQWAGFPQRPLLVLDIGGGTVEVASGTADRPHAAHSLPLGARRITRDHLPGGRAPGERRLARTRDHVRQSLTEAALPTAAPGDRVLACSKVFAQLACLTAHLGEPQGNGRWLTLSRLRTAIPLLAGMTPAHRARLPGISRHRAEQSLAGALVAEALLETCGAPRVEICGWSTREGLLLEHLKEPGGRGTARGEAAIA</sequence>
<organism evidence="3 4">
    <name type="scientific">Streptomyces johnsoniae</name>
    <dbReference type="NCBI Taxonomy" id="3075532"/>
    <lineage>
        <taxon>Bacteria</taxon>
        <taxon>Bacillati</taxon>
        <taxon>Actinomycetota</taxon>
        <taxon>Actinomycetes</taxon>
        <taxon>Kitasatosporales</taxon>
        <taxon>Streptomycetaceae</taxon>
        <taxon>Streptomyces</taxon>
    </lineage>
</organism>
<dbReference type="SUPFAM" id="SSF53067">
    <property type="entry name" value="Actin-like ATPase domain"/>
    <property type="match status" value="2"/>
</dbReference>